<gene>
    <name evidence="1" type="ORF">DAT39_020541</name>
</gene>
<protein>
    <submittedName>
        <fullName evidence="1">Uncharacterized protein</fullName>
    </submittedName>
</protein>
<dbReference type="Proteomes" id="UP000727407">
    <property type="component" value="Unassembled WGS sequence"/>
</dbReference>
<organism evidence="1 2">
    <name type="scientific">Clarias magur</name>
    <name type="common">Asian catfish</name>
    <name type="synonym">Macropteronotus magur</name>
    <dbReference type="NCBI Taxonomy" id="1594786"/>
    <lineage>
        <taxon>Eukaryota</taxon>
        <taxon>Metazoa</taxon>
        <taxon>Chordata</taxon>
        <taxon>Craniata</taxon>
        <taxon>Vertebrata</taxon>
        <taxon>Euteleostomi</taxon>
        <taxon>Actinopterygii</taxon>
        <taxon>Neopterygii</taxon>
        <taxon>Teleostei</taxon>
        <taxon>Ostariophysi</taxon>
        <taxon>Siluriformes</taxon>
        <taxon>Clariidae</taxon>
        <taxon>Clarias</taxon>
    </lineage>
</organism>
<reference evidence="1" key="1">
    <citation type="submission" date="2020-07" db="EMBL/GenBank/DDBJ databases">
        <title>Clarias magur genome sequencing, assembly and annotation.</title>
        <authorList>
            <person name="Kushwaha B."/>
            <person name="Kumar R."/>
            <person name="Das P."/>
            <person name="Joshi C.G."/>
            <person name="Kumar D."/>
            <person name="Nagpure N.S."/>
            <person name="Pandey M."/>
            <person name="Agarwal S."/>
            <person name="Srivastava S."/>
            <person name="Singh M."/>
            <person name="Sahoo L."/>
            <person name="Jayasankar P."/>
            <person name="Meher P.K."/>
            <person name="Koringa P.G."/>
            <person name="Iquebal M.A."/>
            <person name="Das S.P."/>
            <person name="Bit A."/>
            <person name="Patnaik S."/>
            <person name="Patel N."/>
            <person name="Shah T.M."/>
            <person name="Hinsu A."/>
            <person name="Jena J.K."/>
        </authorList>
    </citation>
    <scope>NUCLEOTIDE SEQUENCE</scope>
    <source>
        <strain evidence="1">CIFAMagur01</strain>
        <tissue evidence="1">Testis</tissue>
    </source>
</reference>
<accession>A0A8J4U5K6</accession>
<keyword evidence="2" id="KW-1185">Reference proteome</keyword>
<dbReference type="AlphaFoldDB" id="A0A8J4U5K6"/>
<sequence length="76" mass="8610">MTSYPWGNFSVPYDSSSFFSGSASTLLFPQFVSVPGLLLPQYTYTQVYQQSLSLTHHLATEKDLFQFQASVDEFLD</sequence>
<evidence type="ECO:0000313" key="1">
    <source>
        <dbReference type="EMBL" id="KAF5889762.1"/>
    </source>
</evidence>
<evidence type="ECO:0000313" key="2">
    <source>
        <dbReference type="Proteomes" id="UP000727407"/>
    </source>
</evidence>
<comment type="caution">
    <text evidence="1">The sequence shown here is derived from an EMBL/GenBank/DDBJ whole genome shotgun (WGS) entry which is preliminary data.</text>
</comment>
<name>A0A8J4U5K6_CLAMG</name>
<proteinExistence type="predicted"/>
<dbReference type="EMBL" id="QNUK01000770">
    <property type="protein sequence ID" value="KAF5889762.1"/>
    <property type="molecule type" value="Genomic_DNA"/>
</dbReference>